<organism evidence="9 10">
    <name type="scientific">Bordetella genomosp. 9</name>
    <dbReference type="NCBI Taxonomy" id="1416803"/>
    <lineage>
        <taxon>Bacteria</taxon>
        <taxon>Pseudomonadati</taxon>
        <taxon>Pseudomonadota</taxon>
        <taxon>Betaproteobacteria</taxon>
        <taxon>Burkholderiales</taxon>
        <taxon>Alcaligenaceae</taxon>
        <taxon>Bordetella</taxon>
    </lineage>
</organism>
<dbReference type="GO" id="GO:0004497">
    <property type="term" value="F:monooxygenase activity"/>
    <property type="evidence" value="ECO:0007669"/>
    <property type="project" value="UniProtKB-KW"/>
</dbReference>
<dbReference type="InterPro" id="IPR036396">
    <property type="entry name" value="Cyt_P450_sf"/>
</dbReference>
<dbReference type="InterPro" id="IPR001128">
    <property type="entry name" value="Cyt_P450"/>
</dbReference>
<evidence type="ECO:0000256" key="1">
    <source>
        <dbReference type="ARBA" id="ARBA00001971"/>
    </source>
</evidence>
<gene>
    <name evidence="9" type="ORF">CAL13_19595</name>
</gene>
<dbReference type="RefSeq" id="WP_086073743.1">
    <property type="nucleotide sequence ID" value="NZ_CP021109.1"/>
</dbReference>
<comment type="cofactor">
    <cofactor evidence="1 8">
        <name>heme</name>
        <dbReference type="ChEBI" id="CHEBI:30413"/>
    </cofactor>
</comment>
<evidence type="ECO:0000313" key="9">
    <source>
        <dbReference type="EMBL" id="ARP88843.1"/>
    </source>
</evidence>
<evidence type="ECO:0000256" key="5">
    <source>
        <dbReference type="ARBA" id="ARBA00023002"/>
    </source>
</evidence>
<dbReference type="PANTHER" id="PTHR24286:SF24">
    <property type="entry name" value="LANOSTEROL 14-ALPHA DEMETHYLASE"/>
    <property type="match status" value="1"/>
</dbReference>
<feature type="binding site" description="axial binding residue" evidence="8">
    <location>
        <position position="387"/>
    </location>
    <ligand>
        <name>heme</name>
        <dbReference type="ChEBI" id="CHEBI:30413"/>
    </ligand>
    <ligandPart>
        <name>Fe</name>
        <dbReference type="ChEBI" id="CHEBI:18248"/>
    </ligandPart>
</feature>
<evidence type="ECO:0000256" key="4">
    <source>
        <dbReference type="ARBA" id="ARBA00022723"/>
    </source>
</evidence>
<dbReference type="PRINTS" id="PR00463">
    <property type="entry name" value="EP450I"/>
</dbReference>
<evidence type="ECO:0008006" key="11">
    <source>
        <dbReference type="Google" id="ProtNLM"/>
    </source>
</evidence>
<protein>
    <recommendedName>
        <fullName evidence="11">Cytochrome</fullName>
    </recommendedName>
</protein>
<dbReference type="GO" id="GO:0005506">
    <property type="term" value="F:iron ion binding"/>
    <property type="evidence" value="ECO:0007669"/>
    <property type="project" value="InterPro"/>
</dbReference>
<evidence type="ECO:0000256" key="3">
    <source>
        <dbReference type="ARBA" id="ARBA00022617"/>
    </source>
</evidence>
<dbReference type="Pfam" id="PF00067">
    <property type="entry name" value="p450"/>
    <property type="match status" value="1"/>
</dbReference>
<keyword evidence="7" id="KW-0503">Monooxygenase</keyword>
<dbReference type="GO" id="GO:0020037">
    <property type="term" value="F:heme binding"/>
    <property type="evidence" value="ECO:0007669"/>
    <property type="project" value="InterPro"/>
</dbReference>
<reference evidence="9 10" key="1">
    <citation type="submission" date="2017-05" db="EMBL/GenBank/DDBJ databases">
        <title>Complete and WGS of Bordetella genogroups.</title>
        <authorList>
            <person name="Spilker T."/>
            <person name="LiPuma J."/>
        </authorList>
    </citation>
    <scope>NUCLEOTIDE SEQUENCE [LARGE SCALE GENOMIC DNA]</scope>
    <source>
        <strain evidence="9 10">AU17164</strain>
    </source>
</reference>
<keyword evidence="3 8" id="KW-0349">Heme</keyword>
<accession>A0A1W6Z7Q7</accession>
<proteinExistence type="inferred from homology"/>
<dbReference type="GO" id="GO:0016705">
    <property type="term" value="F:oxidoreductase activity, acting on paired donors, with incorporation or reduction of molecular oxygen"/>
    <property type="evidence" value="ECO:0007669"/>
    <property type="project" value="InterPro"/>
</dbReference>
<evidence type="ECO:0000256" key="7">
    <source>
        <dbReference type="ARBA" id="ARBA00023033"/>
    </source>
</evidence>
<dbReference type="CDD" id="cd11067">
    <property type="entry name" value="CYP152"/>
    <property type="match status" value="1"/>
</dbReference>
<name>A0A1W6Z7Q7_9BORD</name>
<evidence type="ECO:0000256" key="2">
    <source>
        <dbReference type="ARBA" id="ARBA00010617"/>
    </source>
</evidence>
<keyword evidence="10" id="KW-1185">Reference proteome</keyword>
<dbReference type="AlphaFoldDB" id="A0A1W6Z7Q7"/>
<sequence length="441" mass="48528">MKAMPVDRALDNTLALFADPYGFISSRARRFDSDVFETRLLMRPTLCMTGAAAAELFYDPGRFQRAGAAPEPLRATLFGKRAVQTLDGPAHRARKALFMEALSPPRVAALARGVGVAWQEAATRWPAAADTQLYPAAQEVLTRAVCAWAGVPLAEADAPRRTAELAALYDDAARGVSAHLHSRRCRHRAEAWLRGEIERVRAKSSLPAAARPHAWPASRANGAARPADAGTAGGASALHAVALHRDEQGRLLPARIAAVELLNILRPTVAVSVFIVFAAHALLFHPELRRPLINGDRAYRERFINEVRRYYPFFPAVMAVVREDFEWKGYLFRRGRRTLLDLYGTNHDARLWKEPSAFNPDRFIDRPPTPFDFIPQGGGQAQTGHRCPGEGVAMAAIDATLDFLLTQAHCTAAPHDERIDMRRLPALPRAAMLVRRAAAPA</sequence>
<keyword evidence="5" id="KW-0560">Oxidoreductase</keyword>
<dbReference type="EMBL" id="CP021109">
    <property type="protein sequence ID" value="ARP88843.1"/>
    <property type="molecule type" value="Genomic_DNA"/>
</dbReference>
<dbReference type="Gene3D" id="1.10.630.10">
    <property type="entry name" value="Cytochrome P450"/>
    <property type="match status" value="1"/>
</dbReference>
<evidence type="ECO:0000256" key="6">
    <source>
        <dbReference type="ARBA" id="ARBA00023004"/>
    </source>
</evidence>
<dbReference type="PANTHER" id="PTHR24286">
    <property type="entry name" value="CYTOCHROME P450 26"/>
    <property type="match status" value="1"/>
</dbReference>
<keyword evidence="6 8" id="KW-0408">Iron</keyword>
<dbReference type="Proteomes" id="UP000194139">
    <property type="component" value="Chromosome"/>
</dbReference>
<dbReference type="SUPFAM" id="SSF48264">
    <property type="entry name" value="Cytochrome P450"/>
    <property type="match status" value="1"/>
</dbReference>
<dbReference type="InterPro" id="IPR002401">
    <property type="entry name" value="Cyt_P450_E_grp-I"/>
</dbReference>
<keyword evidence="4 8" id="KW-0479">Metal-binding</keyword>
<dbReference type="GO" id="GO:0016125">
    <property type="term" value="P:sterol metabolic process"/>
    <property type="evidence" value="ECO:0007669"/>
    <property type="project" value="TreeGrafter"/>
</dbReference>
<comment type="similarity">
    <text evidence="2">Belongs to the cytochrome P450 family.</text>
</comment>
<evidence type="ECO:0000313" key="10">
    <source>
        <dbReference type="Proteomes" id="UP000194139"/>
    </source>
</evidence>
<evidence type="ECO:0000256" key="8">
    <source>
        <dbReference type="PIRSR" id="PIRSR602401-1"/>
    </source>
</evidence>